<dbReference type="InterPro" id="IPR000515">
    <property type="entry name" value="MetI-like"/>
</dbReference>
<keyword evidence="7 8" id="KW-0472">Membrane</keyword>
<dbReference type="InterPro" id="IPR043429">
    <property type="entry name" value="ArtM/GltK/GlnP/TcyL/YhdX-like"/>
</dbReference>
<feature type="transmembrane region" description="Helical" evidence="8">
    <location>
        <begin position="93"/>
        <end position="112"/>
    </location>
</feature>
<feature type="domain" description="ABC transmembrane type-1" evidence="9">
    <location>
        <begin position="22"/>
        <end position="214"/>
    </location>
</feature>
<evidence type="ECO:0000313" key="10">
    <source>
        <dbReference type="EMBL" id="KGA21084.1"/>
    </source>
</evidence>
<evidence type="ECO:0000259" key="9">
    <source>
        <dbReference type="PROSITE" id="PS50928"/>
    </source>
</evidence>
<gene>
    <name evidence="10" type="ORF">GM51_3810</name>
</gene>
<dbReference type="SUPFAM" id="SSF161098">
    <property type="entry name" value="MetI-like"/>
    <property type="match status" value="1"/>
</dbReference>
<protein>
    <submittedName>
        <fullName evidence="10">Amino acid ABC transporter permease</fullName>
    </submittedName>
</protein>
<evidence type="ECO:0000256" key="5">
    <source>
        <dbReference type="ARBA" id="ARBA00022970"/>
    </source>
</evidence>
<keyword evidence="2" id="KW-0813">Transport</keyword>
<organism evidence="10">
    <name type="scientific">freshwater metagenome</name>
    <dbReference type="NCBI Taxonomy" id="449393"/>
    <lineage>
        <taxon>unclassified sequences</taxon>
        <taxon>metagenomes</taxon>
        <taxon>ecological metagenomes</taxon>
    </lineage>
</organism>
<keyword evidence="6 8" id="KW-1133">Transmembrane helix</keyword>
<comment type="caution">
    <text evidence="10">The sequence shown here is derived from an EMBL/GenBank/DDBJ whole genome shotgun (WGS) entry which is preliminary data.</text>
</comment>
<dbReference type="Gene3D" id="1.10.3720.10">
    <property type="entry name" value="MetI-like"/>
    <property type="match status" value="1"/>
</dbReference>
<dbReference type="AlphaFoldDB" id="A0A094QFN2"/>
<dbReference type="InterPro" id="IPR010065">
    <property type="entry name" value="AA_ABC_transptr_permease_3TM"/>
</dbReference>
<comment type="subcellular location">
    <subcellularLocation>
        <location evidence="1">Cell membrane</location>
        <topology evidence="1">Multi-pass membrane protein</topology>
    </subcellularLocation>
</comment>
<dbReference type="PROSITE" id="PS50928">
    <property type="entry name" value="ABC_TM1"/>
    <property type="match status" value="1"/>
</dbReference>
<dbReference type="EMBL" id="JNSL01000014">
    <property type="protein sequence ID" value="KGA21084.1"/>
    <property type="molecule type" value="Genomic_DNA"/>
</dbReference>
<feature type="transmembrane region" description="Helical" evidence="8">
    <location>
        <begin position="60"/>
        <end position="81"/>
    </location>
</feature>
<evidence type="ECO:0000256" key="8">
    <source>
        <dbReference type="SAM" id="Phobius"/>
    </source>
</evidence>
<evidence type="ECO:0000256" key="4">
    <source>
        <dbReference type="ARBA" id="ARBA00022692"/>
    </source>
</evidence>
<evidence type="ECO:0000256" key="6">
    <source>
        <dbReference type="ARBA" id="ARBA00022989"/>
    </source>
</evidence>
<feature type="transmembrane region" description="Helical" evidence="8">
    <location>
        <begin position="21"/>
        <end position="48"/>
    </location>
</feature>
<sequence length="236" mass="26156">MMDFESALFFEVLVSEAFIKGAAISVSLATLSQLLAIFFGFFLAIFRLGKNPVLKAFAGVYIWLFRAIPALLLLLIVWNALPQLIPAMRQEWYSPFLAALLALSILEGAYMAEILRSSIMSVDDGQALAARALGMTPTQVMRKVVVPQLTRIAIPPTANEYIGMIKYTSLASVISLQELLTRAGNGVSATFRFVEYYAAALVYYLVIVSVLMVLQARLEKRYAWISTVKKSVRVSK</sequence>
<keyword evidence="5" id="KW-0029">Amino-acid transport</keyword>
<accession>A0A094QFN2</accession>
<dbReference type="GO" id="GO:0043190">
    <property type="term" value="C:ATP-binding cassette (ABC) transporter complex"/>
    <property type="evidence" value="ECO:0007669"/>
    <property type="project" value="InterPro"/>
</dbReference>
<proteinExistence type="predicted"/>
<name>A0A094QFN2_9ZZZZ</name>
<dbReference type="InterPro" id="IPR035906">
    <property type="entry name" value="MetI-like_sf"/>
</dbReference>
<dbReference type="GO" id="GO:0022857">
    <property type="term" value="F:transmembrane transporter activity"/>
    <property type="evidence" value="ECO:0007669"/>
    <property type="project" value="InterPro"/>
</dbReference>
<feature type="transmembrane region" description="Helical" evidence="8">
    <location>
        <begin position="196"/>
        <end position="214"/>
    </location>
</feature>
<evidence type="ECO:0000256" key="1">
    <source>
        <dbReference type="ARBA" id="ARBA00004651"/>
    </source>
</evidence>
<dbReference type="CDD" id="cd06261">
    <property type="entry name" value="TM_PBP2"/>
    <property type="match status" value="1"/>
</dbReference>
<evidence type="ECO:0000256" key="2">
    <source>
        <dbReference type="ARBA" id="ARBA00022448"/>
    </source>
</evidence>
<dbReference type="GO" id="GO:0006865">
    <property type="term" value="P:amino acid transport"/>
    <property type="evidence" value="ECO:0007669"/>
    <property type="project" value="UniProtKB-KW"/>
</dbReference>
<keyword evidence="4 8" id="KW-0812">Transmembrane</keyword>
<dbReference type="Pfam" id="PF00528">
    <property type="entry name" value="BPD_transp_1"/>
    <property type="match status" value="1"/>
</dbReference>
<evidence type="ECO:0000256" key="3">
    <source>
        <dbReference type="ARBA" id="ARBA00022475"/>
    </source>
</evidence>
<dbReference type="PANTHER" id="PTHR30614">
    <property type="entry name" value="MEMBRANE COMPONENT OF AMINO ACID ABC TRANSPORTER"/>
    <property type="match status" value="1"/>
</dbReference>
<evidence type="ECO:0000256" key="7">
    <source>
        <dbReference type="ARBA" id="ARBA00023136"/>
    </source>
</evidence>
<reference evidence="10" key="1">
    <citation type="submission" date="2014-06" db="EMBL/GenBank/DDBJ databases">
        <title>Key roles for freshwater Actinobacteria revealed by deep metagenomic sequencing.</title>
        <authorList>
            <person name="Ghai R."/>
            <person name="Mizuno C.M."/>
            <person name="Picazo A."/>
            <person name="Camacho A."/>
            <person name="Rodriguez-Valera F."/>
        </authorList>
    </citation>
    <scope>NUCLEOTIDE SEQUENCE</scope>
</reference>
<dbReference type="PANTHER" id="PTHR30614:SF0">
    <property type="entry name" value="L-CYSTINE TRANSPORT SYSTEM PERMEASE PROTEIN TCYL"/>
    <property type="match status" value="1"/>
</dbReference>
<keyword evidence="3" id="KW-1003">Cell membrane</keyword>
<dbReference type="NCBIfam" id="TIGR01726">
    <property type="entry name" value="HEQRo_perm_3TM"/>
    <property type="match status" value="1"/>
</dbReference>